<dbReference type="EMBL" id="OU343031">
    <property type="protein sequence ID" value="CAG7602402.1"/>
    <property type="molecule type" value="Genomic_DNA"/>
</dbReference>
<evidence type="ECO:0000313" key="3">
    <source>
        <dbReference type="Proteomes" id="UP000693996"/>
    </source>
</evidence>
<dbReference type="KEGG" id="vtr:MYVALT_F_03360"/>
<dbReference type="Proteomes" id="UP000693996">
    <property type="component" value="Chromosome"/>
</dbReference>
<dbReference type="AlphaFoldDB" id="A0A916NLS1"/>
<reference evidence="2" key="1">
    <citation type="submission" date="2021-06" db="EMBL/GenBank/DDBJ databases">
        <authorList>
            <person name="Szabo G."/>
        </authorList>
    </citation>
    <scope>NUCLEOTIDE SEQUENCE</scope>
    <source>
        <strain evidence="2">MYVALT</strain>
    </source>
</reference>
<gene>
    <name evidence="2" type="ORF">MYVALT_F_03360</name>
</gene>
<keyword evidence="3" id="KW-1185">Reference proteome</keyword>
<accession>A0A916NLS1</accession>
<name>A0A916NLS1_9BURK</name>
<keyword evidence="1" id="KW-0472">Membrane</keyword>
<protein>
    <submittedName>
        <fullName evidence="2">Uncharacterized protein</fullName>
    </submittedName>
</protein>
<organism evidence="2 3">
    <name type="scientific">Candidatus Vallotiella hemipterorum</name>
    <dbReference type="NCBI Taxonomy" id="1177213"/>
    <lineage>
        <taxon>Bacteria</taxon>
        <taxon>Pseudomonadati</taxon>
        <taxon>Pseudomonadota</taxon>
        <taxon>Betaproteobacteria</taxon>
        <taxon>Burkholderiales</taxon>
        <taxon>Burkholderiaceae</taxon>
        <taxon>Candidatus Vallotiella</taxon>
    </lineage>
</organism>
<feature type="transmembrane region" description="Helical" evidence="1">
    <location>
        <begin position="20"/>
        <end position="41"/>
    </location>
</feature>
<sequence length="61" mass="7107">MSAACAYRMLRRDKIDSIKLNAFTFSFHAFSGCRVIPWAMYNLLLAVRRTFYNALRSKISL</sequence>
<evidence type="ECO:0000256" key="1">
    <source>
        <dbReference type="SAM" id="Phobius"/>
    </source>
</evidence>
<proteinExistence type="predicted"/>
<keyword evidence="1" id="KW-1133">Transmembrane helix</keyword>
<keyword evidence="1" id="KW-0812">Transmembrane</keyword>
<evidence type="ECO:0000313" key="2">
    <source>
        <dbReference type="EMBL" id="CAG7602402.1"/>
    </source>
</evidence>